<organism evidence="1 4">
    <name type="scientific">Pediococcus damnosus</name>
    <dbReference type="NCBI Taxonomy" id="51663"/>
    <lineage>
        <taxon>Bacteria</taxon>
        <taxon>Bacillati</taxon>
        <taxon>Bacillota</taxon>
        <taxon>Bacilli</taxon>
        <taxon>Lactobacillales</taxon>
        <taxon>Lactobacillaceae</taxon>
        <taxon>Pediococcus</taxon>
    </lineage>
</organism>
<dbReference type="EMBL" id="CP012288">
    <property type="protein sequence ID" value="AMV66855.1"/>
    <property type="molecule type" value="Genomic_DNA"/>
</dbReference>
<reference evidence="3 4" key="1">
    <citation type="journal article" date="2016" name="PLoS ONE">
        <title>The Identification of Novel Diagnostic Marker Genes for the Detection of Beer Spoiling Pediococcus damnosus Strains Using the BlAst Diagnostic Gene findEr.</title>
        <authorList>
            <person name="Behr J."/>
            <person name="Geissler A.J."/>
            <person name="Schmid J."/>
            <person name="Zehe A."/>
            <person name="Vogel R.F."/>
        </authorList>
    </citation>
    <scope>NUCLEOTIDE SEQUENCE [LARGE SCALE GENOMIC DNA]</scope>
    <source>
        <strain evidence="1 4">TMW 2.1533</strain>
        <strain evidence="2 3">TMW 2.1535</strain>
    </source>
</reference>
<dbReference type="EMBL" id="CP012275">
    <property type="protein sequence ID" value="AMV63249.1"/>
    <property type="molecule type" value="Genomic_DNA"/>
</dbReference>
<sequence>MIATKKGFFKKIGAGLLVAAAMAPLALGLTSIKPCGDKSSM</sequence>
<keyword evidence="3" id="KW-1185">Reference proteome</keyword>
<dbReference type="KEGG" id="pdm:ADU72_0914"/>
<protein>
    <submittedName>
        <fullName evidence="1">Uncharacterized protein</fullName>
    </submittedName>
</protein>
<evidence type="ECO:0000313" key="4">
    <source>
        <dbReference type="Proteomes" id="UP000076405"/>
    </source>
</evidence>
<dbReference type="RefSeq" id="WP_257722397.1">
    <property type="nucleotide sequence ID" value="NZ_CP012275.1"/>
</dbReference>
<gene>
    <name evidence="1" type="ORF">ADU70_1779</name>
    <name evidence="2" type="ORF">ADU72_0914</name>
</gene>
<accession>A0AAC9B2X4</accession>
<evidence type="ECO:0000313" key="3">
    <source>
        <dbReference type="Proteomes" id="UP000076244"/>
    </source>
</evidence>
<name>A0AAC9B2X4_9LACO</name>
<dbReference type="Proteomes" id="UP000076405">
    <property type="component" value="Chromosome"/>
</dbReference>
<dbReference type="AlphaFoldDB" id="A0AAC9B2X4"/>
<dbReference type="Proteomes" id="UP000076244">
    <property type="component" value="Chromosome"/>
</dbReference>
<evidence type="ECO:0000313" key="2">
    <source>
        <dbReference type="EMBL" id="AMV66855.1"/>
    </source>
</evidence>
<evidence type="ECO:0000313" key="1">
    <source>
        <dbReference type="EMBL" id="AMV63249.1"/>
    </source>
</evidence>
<proteinExistence type="predicted"/>